<keyword evidence="4 5" id="KW-0808">Transferase</keyword>
<dbReference type="EMBL" id="VUNH01000003">
    <property type="protein sequence ID" value="MST55279.1"/>
    <property type="molecule type" value="Genomic_DNA"/>
</dbReference>
<accession>A0A6L5YAF8</accession>
<organism evidence="8 9">
    <name type="scientific">Pyramidobacter porci</name>
    <dbReference type="NCBI Taxonomy" id="2605789"/>
    <lineage>
        <taxon>Bacteria</taxon>
        <taxon>Thermotogati</taxon>
        <taxon>Synergistota</taxon>
        <taxon>Synergistia</taxon>
        <taxon>Synergistales</taxon>
        <taxon>Dethiosulfovibrionaceae</taxon>
        <taxon>Pyramidobacter</taxon>
    </lineage>
</organism>
<evidence type="ECO:0000256" key="5">
    <source>
        <dbReference type="PIRNR" id="PIRNR000477"/>
    </source>
</evidence>
<dbReference type="NCBIfam" id="TIGR01697">
    <property type="entry name" value="PNPH-PUNA-XAPA"/>
    <property type="match status" value="1"/>
</dbReference>
<evidence type="ECO:0000256" key="1">
    <source>
        <dbReference type="ARBA" id="ARBA00005058"/>
    </source>
</evidence>
<feature type="binding site" evidence="6">
    <location>
        <position position="31"/>
    </location>
    <ligand>
        <name>phosphate</name>
        <dbReference type="ChEBI" id="CHEBI:43474"/>
    </ligand>
</feature>
<feature type="binding site" evidence="6">
    <location>
        <position position="62"/>
    </location>
    <ligand>
        <name>phosphate</name>
        <dbReference type="ChEBI" id="CHEBI:43474"/>
    </ligand>
</feature>
<dbReference type="PANTHER" id="PTHR11904">
    <property type="entry name" value="METHYLTHIOADENOSINE/PURINE NUCLEOSIDE PHOSPHORYLASE"/>
    <property type="match status" value="1"/>
</dbReference>
<feature type="binding site" evidence="6">
    <location>
        <begin position="82"/>
        <end position="84"/>
    </location>
    <ligand>
        <name>phosphate</name>
        <dbReference type="ChEBI" id="CHEBI:43474"/>
    </ligand>
</feature>
<sequence length="277" mass="29672">MKEYARQVTEALEAIKSRVNWVPRAALILGSGLGMLAEAVKDPVVIPYAEIPHWKTSTAPGHAGRLVCGMLSGVPVVVMQGRLHCYEGYAPQETTFPIRVFGQWGVKTLLVTNASGGINYEYANGDIALITDHINLTGMNPLRGTNNPAWGPRFPDMSEPYSRRLIALLEEAAQSLGLLTRRGVYIGLAGPSYETPAEIRMARAMGADLVGMSTVHEVIVANHMGMEVCGVSCVANLAAGMRPVKLSEEEVLSEMGRAAARISALVGKFLELLGGAD</sequence>
<gene>
    <name evidence="8" type="ORF">FYJ74_04400</name>
</gene>
<dbReference type="GO" id="GO:0005737">
    <property type="term" value="C:cytoplasm"/>
    <property type="evidence" value="ECO:0007669"/>
    <property type="project" value="TreeGrafter"/>
</dbReference>
<protein>
    <recommendedName>
        <fullName evidence="5">Purine nucleoside phosphorylase</fullName>
        <ecNumber evidence="5">2.4.2.1</ecNumber>
    </recommendedName>
    <alternativeName>
        <fullName evidence="5">Inosine-guanosine phosphorylase</fullName>
    </alternativeName>
</protein>
<dbReference type="AlphaFoldDB" id="A0A6L5YAF8"/>
<evidence type="ECO:0000256" key="2">
    <source>
        <dbReference type="ARBA" id="ARBA00006751"/>
    </source>
</evidence>
<evidence type="ECO:0000313" key="9">
    <source>
        <dbReference type="Proteomes" id="UP000473699"/>
    </source>
</evidence>
<dbReference type="Proteomes" id="UP000473699">
    <property type="component" value="Unassembled WGS sequence"/>
</dbReference>
<dbReference type="GO" id="GO:0004731">
    <property type="term" value="F:purine-nucleoside phosphorylase activity"/>
    <property type="evidence" value="ECO:0007669"/>
    <property type="project" value="UniProtKB-EC"/>
</dbReference>
<evidence type="ECO:0000256" key="4">
    <source>
        <dbReference type="ARBA" id="ARBA00022679"/>
    </source>
</evidence>
<name>A0A6L5YAF8_9BACT</name>
<dbReference type="UniPathway" id="UPA00606"/>
<dbReference type="SUPFAM" id="SSF53167">
    <property type="entry name" value="Purine and uridine phosphorylases"/>
    <property type="match status" value="1"/>
</dbReference>
<evidence type="ECO:0000256" key="6">
    <source>
        <dbReference type="PIRSR" id="PIRSR000477-2"/>
    </source>
</evidence>
<feature type="binding site" evidence="6">
    <location>
        <position position="194"/>
    </location>
    <ligand>
        <name>a purine D-ribonucleoside</name>
        <dbReference type="ChEBI" id="CHEBI:142355"/>
    </ligand>
</feature>
<reference evidence="8 9" key="1">
    <citation type="submission" date="2019-08" db="EMBL/GenBank/DDBJ databases">
        <title>In-depth cultivation of the pig gut microbiome towards novel bacterial diversity and tailored functional studies.</title>
        <authorList>
            <person name="Wylensek D."/>
            <person name="Hitch T.C.A."/>
            <person name="Clavel T."/>
        </authorList>
    </citation>
    <scope>NUCLEOTIDE SEQUENCE [LARGE SCALE GENOMIC DNA]</scope>
    <source>
        <strain evidence="8 9">SM-530-WT-4B</strain>
    </source>
</reference>
<dbReference type="PIRSF" id="PIRSF000477">
    <property type="entry name" value="PurNPase"/>
    <property type="match status" value="1"/>
</dbReference>
<dbReference type="InterPro" id="IPR011270">
    <property type="entry name" value="Pur_Nuc_Pase_Ino/Guo-sp"/>
</dbReference>
<dbReference type="Gene3D" id="3.40.50.1580">
    <property type="entry name" value="Nucleoside phosphorylase domain"/>
    <property type="match status" value="1"/>
</dbReference>
<dbReference type="GO" id="GO:0009116">
    <property type="term" value="P:nucleoside metabolic process"/>
    <property type="evidence" value="ECO:0007669"/>
    <property type="project" value="InterPro"/>
</dbReference>
<comment type="function">
    <text evidence="5">The purine nucleoside phosphorylases catalyze the phosphorolytic breakdown of the N-glycosidic bond in the beta-(deoxy)ribonucleoside molecules, with the formation of the corresponding free purine bases and pentose-1-phosphate.</text>
</comment>
<evidence type="ECO:0000259" key="7">
    <source>
        <dbReference type="Pfam" id="PF01048"/>
    </source>
</evidence>
<dbReference type="PANTHER" id="PTHR11904:SF9">
    <property type="entry name" value="PURINE NUCLEOSIDE PHOSPHORYLASE-RELATED"/>
    <property type="match status" value="1"/>
</dbReference>
<dbReference type="NCBIfam" id="NF006054">
    <property type="entry name" value="PRK08202.1"/>
    <property type="match status" value="1"/>
</dbReference>
<dbReference type="Pfam" id="PF01048">
    <property type="entry name" value="PNP_UDP_1"/>
    <property type="match status" value="1"/>
</dbReference>
<comment type="similarity">
    <text evidence="2 5">Belongs to the PNP/MTAP phosphorylase family.</text>
</comment>
<feature type="binding site" evidence="6">
    <location>
        <position position="236"/>
    </location>
    <ligand>
        <name>a purine D-ribonucleoside</name>
        <dbReference type="ChEBI" id="CHEBI:142355"/>
    </ligand>
</feature>
<dbReference type="NCBIfam" id="TIGR01700">
    <property type="entry name" value="PNPH"/>
    <property type="match status" value="1"/>
</dbReference>
<proteinExistence type="inferred from homology"/>
<evidence type="ECO:0000313" key="8">
    <source>
        <dbReference type="EMBL" id="MST55279.1"/>
    </source>
</evidence>
<feature type="binding site" evidence="6">
    <location>
        <position position="114"/>
    </location>
    <ligand>
        <name>phosphate</name>
        <dbReference type="ChEBI" id="CHEBI:43474"/>
    </ligand>
</feature>
<evidence type="ECO:0000256" key="3">
    <source>
        <dbReference type="ARBA" id="ARBA00022676"/>
    </source>
</evidence>
<dbReference type="InterPro" id="IPR011268">
    <property type="entry name" value="Purine_phosphorylase"/>
</dbReference>
<dbReference type="InterPro" id="IPR000845">
    <property type="entry name" value="Nucleoside_phosphorylase_d"/>
</dbReference>
<feature type="domain" description="Nucleoside phosphorylase" evidence="7">
    <location>
        <begin position="25"/>
        <end position="271"/>
    </location>
</feature>
<keyword evidence="9" id="KW-1185">Reference proteome</keyword>
<comment type="pathway">
    <text evidence="1 5">Purine metabolism; purine nucleoside salvage.</text>
</comment>
<dbReference type="EC" id="2.4.2.1" evidence="5"/>
<keyword evidence="3 5" id="KW-0328">Glycosyltransferase</keyword>
<comment type="caution">
    <text evidence="8">The sequence shown here is derived from an EMBL/GenBank/DDBJ whole genome shotgun (WGS) entry which is preliminary data.</text>
</comment>
<feature type="binding site" evidence="6">
    <location>
        <position position="213"/>
    </location>
    <ligand>
        <name>phosphate</name>
        <dbReference type="ChEBI" id="CHEBI:43474"/>
    </ligand>
</feature>
<dbReference type="CDD" id="cd09009">
    <property type="entry name" value="PNP-EcPNPII_like"/>
    <property type="match status" value="1"/>
</dbReference>
<dbReference type="InterPro" id="IPR035994">
    <property type="entry name" value="Nucleoside_phosphorylase_sf"/>
</dbReference>